<dbReference type="AlphaFoldDB" id="A0A8D0D2X7"/>
<proteinExistence type="predicted"/>
<dbReference type="Ensembl" id="ENSSLUT00000030505.1">
    <property type="protein sequence ID" value="ENSSLUP00000029565.1"/>
    <property type="gene ID" value="ENSSLUG00000013285.1"/>
</dbReference>
<evidence type="ECO:0000313" key="2">
    <source>
        <dbReference type="Ensembl" id="ENSSLUP00000029565.1"/>
    </source>
</evidence>
<feature type="domain" description="Transposase Tc1-like" evidence="1">
    <location>
        <begin position="71"/>
        <end position="136"/>
    </location>
</feature>
<dbReference type="GeneTree" id="ENSGT01150000286933"/>
<name>A0A8D0D2X7_SANLU</name>
<dbReference type="GO" id="GO:0003677">
    <property type="term" value="F:DNA binding"/>
    <property type="evidence" value="ECO:0007669"/>
    <property type="project" value="InterPro"/>
</dbReference>
<dbReference type="SUPFAM" id="SSF46689">
    <property type="entry name" value="Homeodomain-like"/>
    <property type="match status" value="1"/>
</dbReference>
<dbReference type="GO" id="GO:0006313">
    <property type="term" value="P:DNA transposition"/>
    <property type="evidence" value="ECO:0007669"/>
    <property type="project" value="InterPro"/>
</dbReference>
<accession>A0A8D0D2X7</accession>
<dbReference type="Proteomes" id="UP000694568">
    <property type="component" value="Unplaced"/>
</dbReference>
<dbReference type="GO" id="GO:0015074">
    <property type="term" value="P:DNA integration"/>
    <property type="evidence" value="ECO:0007669"/>
    <property type="project" value="InterPro"/>
</dbReference>
<evidence type="ECO:0000313" key="3">
    <source>
        <dbReference type="Proteomes" id="UP000694568"/>
    </source>
</evidence>
<reference evidence="2" key="2">
    <citation type="submission" date="2025-09" db="UniProtKB">
        <authorList>
            <consortium name="Ensembl"/>
        </authorList>
    </citation>
    <scope>IDENTIFICATION</scope>
</reference>
<dbReference type="InterPro" id="IPR002492">
    <property type="entry name" value="Transposase_Tc1-like"/>
</dbReference>
<evidence type="ECO:0000259" key="1">
    <source>
        <dbReference type="Pfam" id="PF01498"/>
    </source>
</evidence>
<keyword evidence="3" id="KW-1185">Reference proteome</keyword>
<organism evidence="2 3">
    <name type="scientific">Sander lucioperca</name>
    <name type="common">Pike-perch</name>
    <name type="synonym">Perca lucioperca</name>
    <dbReference type="NCBI Taxonomy" id="283035"/>
    <lineage>
        <taxon>Eukaryota</taxon>
        <taxon>Metazoa</taxon>
        <taxon>Chordata</taxon>
        <taxon>Craniata</taxon>
        <taxon>Vertebrata</taxon>
        <taxon>Euteleostomi</taxon>
        <taxon>Actinopterygii</taxon>
        <taxon>Neopterygii</taxon>
        <taxon>Teleostei</taxon>
        <taxon>Neoteleostei</taxon>
        <taxon>Acanthomorphata</taxon>
        <taxon>Eupercaria</taxon>
        <taxon>Perciformes</taxon>
        <taxon>Percoidei</taxon>
        <taxon>Percidae</taxon>
        <taxon>Luciopercinae</taxon>
        <taxon>Sander</taxon>
    </lineage>
</organism>
<sequence>MGKKGDLSNFELGMVVGARRAGLSIFQSAQLLGFSRTTISRVYKEWSEKGKTSSMRQSCERKRLVDARSQRRMGRLIPADRRSTLTQITTRYNRGMQPSICEATTRTTLRRMGYTSRRPHWVPLISTKNRKMRLQFLQGQLKTGEILPGLMSLDFLKIIFWGVFSRIMHHVTKLESFQIGFLNMTMISINCKMLSYQYGPTFLENASSTLLNQCHE</sequence>
<dbReference type="Pfam" id="PF01498">
    <property type="entry name" value="HTH_Tnp_Tc3_2"/>
    <property type="match status" value="1"/>
</dbReference>
<reference evidence="2" key="1">
    <citation type="submission" date="2025-08" db="UniProtKB">
        <authorList>
            <consortium name="Ensembl"/>
        </authorList>
    </citation>
    <scope>IDENTIFICATION</scope>
</reference>
<dbReference type="InterPro" id="IPR009057">
    <property type="entry name" value="Homeodomain-like_sf"/>
</dbReference>
<protein>
    <recommendedName>
        <fullName evidence="1">Transposase Tc1-like domain-containing protein</fullName>
    </recommendedName>
</protein>